<name>A0AC34G6Q4_9BILA</name>
<sequence>MEESLQQQYRNVKQITKEDVLKKFTDSKLKSPDSKGKSPG</sequence>
<reference evidence="2" key="1">
    <citation type="submission" date="2022-11" db="UniProtKB">
        <authorList>
            <consortium name="WormBaseParasite"/>
        </authorList>
    </citation>
    <scope>IDENTIFICATION</scope>
</reference>
<accession>A0AC34G6Q4</accession>
<protein>
    <submittedName>
        <fullName evidence="2">Uncharacterized protein</fullName>
    </submittedName>
</protein>
<proteinExistence type="predicted"/>
<evidence type="ECO:0000313" key="2">
    <source>
        <dbReference type="WBParaSite" id="ES5_v2.g25368.t1"/>
    </source>
</evidence>
<evidence type="ECO:0000313" key="1">
    <source>
        <dbReference type="Proteomes" id="UP000887579"/>
    </source>
</evidence>
<dbReference type="WBParaSite" id="ES5_v2.g25368.t1">
    <property type="protein sequence ID" value="ES5_v2.g25368.t1"/>
    <property type="gene ID" value="ES5_v2.g25368"/>
</dbReference>
<organism evidence="1 2">
    <name type="scientific">Panagrolaimus sp. ES5</name>
    <dbReference type="NCBI Taxonomy" id="591445"/>
    <lineage>
        <taxon>Eukaryota</taxon>
        <taxon>Metazoa</taxon>
        <taxon>Ecdysozoa</taxon>
        <taxon>Nematoda</taxon>
        <taxon>Chromadorea</taxon>
        <taxon>Rhabditida</taxon>
        <taxon>Tylenchina</taxon>
        <taxon>Panagrolaimomorpha</taxon>
        <taxon>Panagrolaimoidea</taxon>
        <taxon>Panagrolaimidae</taxon>
        <taxon>Panagrolaimus</taxon>
    </lineage>
</organism>
<dbReference type="Proteomes" id="UP000887579">
    <property type="component" value="Unplaced"/>
</dbReference>